<dbReference type="EMBL" id="JAPEIS010000004">
    <property type="protein sequence ID" value="KAJ8067557.1"/>
    <property type="molecule type" value="Genomic_DNA"/>
</dbReference>
<gene>
    <name evidence="1" type="ORF">OCU04_004897</name>
</gene>
<reference evidence="1" key="1">
    <citation type="submission" date="2022-11" db="EMBL/GenBank/DDBJ databases">
        <title>Genome Resource of Sclerotinia nivalis Strain SnTB1, a Plant Pathogen Isolated from American Ginseng.</title>
        <authorList>
            <person name="Fan S."/>
        </authorList>
    </citation>
    <scope>NUCLEOTIDE SEQUENCE</scope>
    <source>
        <strain evidence="1">SnTB1</strain>
    </source>
</reference>
<accession>A0A9X0ARF3</accession>
<comment type="caution">
    <text evidence="1">The sequence shown here is derived from an EMBL/GenBank/DDBJ whole genome shotgun (WGS) entry which is preliminary data.</text>
</comment>
<organism evidence="1 2">
    <name type="scientific">Sclerotinia nivalis</name>
    <dbReference type="NCBI Taxonomy" id="352851"/>
    <lineage>
        <taxon>Eukaryota</taxon>
        <taxon>Fungi</taxon>
        <taxon>Dikarya</taxon>
        <taxon>Ascomycota</taxon>
        <taxon>Pezizomycotina</taxon>
        <taxon>Leotiomycetes</taxon>
        <taxon>Helotiales</taxon>
        <taxon>Sclerotiniaceae</taxon>
        <taxon>Sclerotinia</taxon>
    </lineage>
</organism>
<dbReference type="AlphaFoldDB" id="A0A9X0ARF3"/>
<keyword evidence="2" id="KW-1185">Reference proteome</keyword>
<name>A0A9X0ARF3_9HELO</name>
<evidence type="ECO:0000313" key="1">
    <source>
        <dbReference type="EMBL" id="KAJ8067557.1"/>
    </source>
</evidence>
<sequence length="186" mass="21340">METDIRIHECFPGSRPTEQVEKENEKRYQIPTSSYLLADEQQSAIFTSSVQASFDHFLTHLQGHILSPRVPQSISEASMNSEVLPHMFTATTKPRANITVMDGVLKQDSIQYESSSWITYLFGSLKSRKRKEKSHTGKIQKSEAVYYPPAWISTRAWQCMYIKDLSSLRWNIDMQAYRTLGPNSVS</sequence>
<evidence type="ECO:0000313" key="2">
    <source>
        <dbReference type="Proteomes" id="UP001152300"/>
    </source>
</evidence>
<protein>
    <submittedName>
        <fullName evidence="1">Uncharacterized protein</fullName>
    </submittedName>
</protein>
<proteinExistence type="predicted"/>
<dbReference type="Proteomes" id="UP001152300">
    <property type="component" value="Unassembled WGS sequence"/>
</dbReference>